<name>A0A5C1AGF1_9BACT</name>
<keyword evidence="2" id="KW-1185">Reference proteome</keyword>
<sequence length="156" mass="17696">MIRYRRLEHRFVRTFPDCIEPGIFYVSLEFGTTTHSCCCGCGEEVVTPLSPSGWKITFDGETVSLWPSVGSWTLRCSSHYVIDRGRVLEDGDPTFLPRLMAEIPPIEGGEYLYFDNAIVCGWTRLDPGEVVLHGIWDVFLVRDGRRLRALGEPRLG</sequence>
<proteinExistence type="predicted"/>
<gene>
    <name evidence="1" type="ORF">PX52LOC_03795</name>
</gene>
<dbReference type="Pfam" id="PF20137">
    <property type="entry name" value="BubE"/>
    <property type="match status" value="1"/>
</dbReference>
<accession>A0A5C1AGF1</accession>
<protein>
    <submittedName>
        <fullName evidence="1">Uncharacterized protein</fullName>
    </submittedName>
</protein>
<evidence type="ECO:0000313" key="1">
    <source>
        <dbReference type="EMBL" id="QEL16822.1"/>
    </source>
</evidence>
<dbReference type="InterPro" id="IPR045384">
    <property type="entry name" value="DUF6527"/>
</dbReference>
<dbReference type="Proteomes" id="UP000324974">
    <property type="component" value="Chromosome"/>
</dbReference>
<dbReference type="RefSeq" id="WP_178132555.1">
    <property type="nucleotide sequence ID" value="NZ_CP042425.1"/>
</dbReference>
<reference evidence="2" key="1">
    <citation type="submission" date="2019-08" db="EMBL/GenBank/DDBJ databases">
        <title>Limnoglobus roseus gen. nov., sp. nov., a novel freshwater planctomycete with a giant genome from the family Gemmataceae.</title>
        <authorList>
            <person name="Kulichevskaya I.S."/>
            <person name="Naumoff D.G."/>
            <person name="Miroshnikov K."/>
            <person name="Ivanova A."/>
            <person name="Philippov D.A."/>
            <person name="Hakobyan A."/>
            <person name="Rijpstra I.C."/>
            <person name="Sinninghe Damste J.S."/>
            <person name="Liesack W."/>
            <person name="Dedysh S.N."/>
        </authorList>
    </citation>
    <scope>NUCLEOTIDE SEQUENCE [LARGE SCALE GENOMIC DNA]</scope>
    <source>
        <strain evidence="2">PX52</strain>
    </source>
</reference>
<organism evidence="1 2">
    <name type="scientific">Limnoglobus roseus</name>
    <dbReference type="NCBI Taxonomy" id="2598579"/>
    <lineage>
        <taxon>Bacteria</taxon>
        <taxon>Pseudomonadati</taxon>
        <taxon>Planctomycetota</taxon>
        <taxon>Planctomycetia</taxon>
        <taxon>Gemmatales</taxon>
        <taxon>Gemmataceae</taxon>
        <taxon>Limnoglobus</taxon>
    </lineage>
</organism>
<evidence type="ECO:0000313" key="2">
    <source>
        <dbReference type="Proteomes" id="UP000324974"/>
    </source>
</evidence>
<dbReference type="KEGG" id="lrs:PX52LOC_03795"/>
<dbReference type="EMBL" id="CP042425">
    <property type="protein sequence ID" value="QEL16822.1"/>
    <property type="molecule type" value="Genomic_DNA"/>
</dbReference>
<dbReference type="AlphaFoldDB" id="A0A5C1AGF1"/>